<dbReference type="Pfam" id="PF16193">
    <property type="entry name" value="AAA_assoc_2"/>
    <property type="match status" value="2"/>
</dbReference>
<dbReference type="NCBIfam" id="NF009881">
    <property type="entry name" value="PRK13341.1-2"/>
    <property type="match status" value="1"/>
</dbReference>
<evidence type="ECO:0000256" key="3">
    <source>
        <dbReference type="ARBA" id="ARBA00022840"/>
    </source>
</evidence>
<dbReference type="EMBL" id="JAQMTI010000108">
    <property type="protein sequence ID" value="MDB9441550.1"/>
    <property type="molecule type" value="Genomic_DNA"/>
</dbReference>
<comment type="caution">
    <text evidence="6">The sequence shown here is derived from an EMBL/GenBank/DDBJ whole genome shotgun (WGS) entry which is preliminary data.</text>
</comment>
<dbReference type="Gene3D" id="3.40.50.150">
    <property type="entry name" value="Vaccinia Virus protein VP39"/>
    <property type="match status" value="1"/>
</dbReference>
<protein>
    <submittedName>
        <fullName evidence="6">AAA family ATPase</fullName>
    </submittedName>
</protein>
<sequence>MDLFDQHLIQITETEAPLAARMRPRTLDEFIGQDHIIGPGRLLRRAISLDQLSSLIFYGPPGTGKTTLARVIANTTRADFIAINAVLSGVKEIRAAIETAQEQRKYHNQKTILFVDEVHRFNKSQQDALLPWVENGTVILIGATTENPYFEVNKALVSRSRIFQLKPLNEQDLYRVVEQTLNDKQRGYGNLAIKIDPDALAHLINVANGDARSLLNALELAVETTPLTIEDSPFTAKTQQSITPLTVEDLPFTPKTQHSTTPLTVEDLPFTAKTQQSTTPLTVEESPFTPKTQQSTSANTTGVIHITLAVAEESIQQRAVLYDKEGDVHFDTISAFIKSLRGSDPDAALYWLAKMVYAGEDPRFIFRRMLILASEDVGLADPQAVVVVNSCAEAFDRVGMPEGRYHLAQAALYLATAPKSNSIMGFFDALAAVEQEREAEVPTHLKDANRDQKGFGHGAGYLYPHAYRDHWVAQQYLPASLQGQVFYQPSTQGFEGEINVQVARRREAQLAAMVSGLGIEPIEILTYSNIDAASERWLQRTQIGTQLANVRERIFTIAQLQRHHVVLDINAGTGLLTWEAVRHVPEGGVYACVRSESDAQALREQAATLEEIRRPIVVTAKITELPAVLASQALGVNFDYIIGRNALVNEPDKNTAAQILAQILPQTGKIVLAETVPRHTQRLYRLLDEQKLGAKLYARLVAAEEAIYTNSSDPMLNWNAEDLRTSFEVAGLKVEVVLEQSSTLMHITSAFLNRLFTSNANRPSYLDRLALTLTPQELKAIKDIFTQRLLNQTVNWESSIAFVQAWQKL</sequence>
<gene>
    <name evidence="6" type="ORF">PN497_09285</name>
</gene>
<dbReference type="InterPro" id="IPR003959">
    <property type="entry name" value="ATPase_AAA_core"/>
</dbReference>
<reference evidence="6 7" key="1">
    <citation type="submission" date="2023-01" db="EMBL/GenBank/DDBJ databases">
        <title>Genomes from the Australian National Cyanobacteria Reference Collection.</title>
        <authorList>
            <person name="Willis A."/>
            <person name="Lee E.M.F."/>
        </authorList>
    </citation>
    <scope>NUCLEOTIDE SEQUENCE [LARGE SCALE GENOMIC DNA]</scope>
    <source>
        <strain evidence="6 7">CS-549</strain>
    </source>
</reference>
<dbReference type="Gene3D" id="1.10.3710.10">
    <property type="entry name" value="DNA polymerase III clamp loader subunits, C-terminal domain"/>
    <property type="match status" value="1"/>
</dbReference>
<keyword evidence="7" id="KW-1185">Reference proteome</keyword>
<evidence type="ECO:0000256" key="4">
    <source>
        <dbReference type="SAM" id="MobiDB-lite"/>
    </source>
</evidence>
<dbReference type="PANTHER" id="PTHR13779:SF7">
    <property type="entry name" value="ATPASE WRNIP1"/>
    <property type="match status" value="1"/>
</dbReference>
<feature type="domain" description="AAA+ ATPase" evidence="5">
    <location>
        <begin position="51"/>
        <end position="168"/>
    </location>
</feature>
<dbReference type="InterPro" id="IPR051314">
    <property type="entry name" value="AAA_ATPase_RarA/MGS1/WRNIP1"/>
</dbReference>
<evidence type="ECO:0000256" key="1">
    <source>
        <dbReference type="ARBA" id="ARBA00008959"/>
    </source>
</evidence>
<accession>A0ABT4ZQ67</accession>
<comment type="similarity">
    <text evidence="1">Belongs to the AAA ATPase family. RarA/MGS1/WRNIP1 subfamily.</text>
</comment>
<dbReference type="Proteomes" id="UP001211711">
    <property type="component" value="Unassembled WGS sequence"/>
</dbReference>
<organism evidence="6 7">
    <name type="scientific">Sphaerospermopsis kisseleviana CS-549</name>
    <dbReference type="NCBI Taxonomy" id="3021783"/>
    <lineage>
        <taxon>Bacteria</taxon>
        <taxon>Bacillati</taxon>
        <taxon>Cyanobacteriota</taxon>
        <taxon>Cyanophyceae</taxon>
        <taxon>Nostocales</taxon>
        <taxon>Aphanizomenonaceae</taxon>
        <taxon>Sphaerospermopsis</taxon>
        <taxon>Sphaerospermopsis kisseleviana</taxon>
    </lineage>
</organism>
<dbReference type="InterPro" id="IPR008921">
    <property type="entry name" value="DNA_pol3_clamp-load_cplx_C"/>
</dbReference>
<dbReference type="RefSeq" id="WP_096572975.1">
    <property type="nucleotide sequence ID" value="NZ_JAQMTI010000108.1"/>
</dbReference>
<dbReference type="SMART" id="SM00382">
    <property type="entry name" value="AAA"/>
    <property type="match status" value="1"/>
</dbReference>
<dbReference type="Pfam" id="PF12002">
    <property type="entry name" value="MgsA_C"/>
    <property type="match status" value="1"/>
</dbReference>
<dbReference type="Gene3D" id="1.10.8.60">
    <property type="match status" value="1"/>
</dbReference>
<dbReference type="InterPro" id="IPR032423">
    <property type="entry name" value="AAA_assoc_2"/>
</dbReference>
<dbReference type="Pfam" id="PF00004">
    <property type="entry name" value="AAA"/>
    <property type="match status" value="1"/>
</dbReference>
<dbReference type="InterPro" id="IPR027417">
    <property type="entry name" value="P-loop_NTPase"/>
</dbReference>
<feature type="region of interest" description="Disordered" evidence="4">
    <location>
        <begin position="275"/>
        <end position="296"/>
    </location>
</feature>
<dbReference type="InterPro" id="IPR003593">
    <property type="entry name" value="AAA+_ATPase"/>
</dbReference>
<keyword evidence="2" id="KW-0547">Nucleotide-binding</keyword>
<keyword evidence="3" id="KW-0067">ATP-binding</keyword>
<evidence type="ECO:0000259" key="5">
    <source>
        <dbReference type="SMART" id="SM00382"/>
    </source>
</evidence>
<dbReference type="CDD" id="cd18139">
    <property type="entry name" value="HLD_clamp_RarA"/>
    <property type="match status" value="1"/>
</dbReference>
<proteinExistence type="inferred from homology"/>
<dbReference type="CDD" id="cd00009">
    <property type="entry name" value="AAA"/>
    <property type="match status" value="1"/>
</dbReference>
<evidence type="ECO:0000313" key="7">
    <source>
        <dbReference type="Proteomes" id="UP001211711"/>
    </source>
</evidence>
<dbReference type="Gene3D" id="1.20.272.10">
    <property type="match status" value="1"/>
</dbReference>
<evidence type="ECO:0000313" key="6">
    <source>
        <dbReference type="EMBL" id="MDB9441550.1"/>
    </source>
</evidence>
<dbReference type="SUPFAM" id="SSF53335">
    <property type="entry name" value="S-adenosyl-L-methionine-dependent methyltransferases"/>
    <property type="match status" value="1"/>
</dbReference>
<name>A0ABT4ZQ67_9CYAN</name>
<dbReference type="InterPro" id="IPR029063">
    <property type="entry name" value="SAM-dependent_MTases_sf"/>
</dbReference>
<dbReference type="Gene3D" id="3.40.50.300">
    <property type="entry name" value="P-loop containing nucleotide triphosphate hydrolases"/>
    <property type="match status" value="1"/>
</dbReference>
<dbReference type="PANTHER" id="PTHR13779">
    <property type="entry name" value="WERNER HELICASE-INTERACTING PROTEIN 1 FAMILY MEMBER"/>
    <property type="match status" value="1"/>
</dbReference>
<dbReference type="SUPFAM" id="SSF48019">
    <property type="entry name" value="post-AAA+ oligomerization domain-like"/>
    <property type="match status" value="1"/>
</dbReference>
<dbReference type="SUPFAM" id="SSF52540">
    <property type="entry name" value="P-loop containing nucleoside triphosphate hydrolases"/>
    <property type="match status" value="1"/>
</dbReference>
<dbReference type="InterPro" id="IPR021886">
    <property type="entry name" value="MgsA_C"/>
</dbReference>
<evidence type="ECO:0000256" key="2">
    <source>
        <dbReference type="ARBA" id="ARBA00022741"/>
    </source>
</evidence>